<dbReference type="AlphaFoldDB" id="R9HVW0"/>
<organism evidence="1 2">
    <name type="scientific">Phocaeicola sartorii</name>
    <dbReference type="NCBI Taxonomy" id="671267"/>
    <lineage>
        <taxon>Bacteria</taxon>
        <taxon>Pseudomonadati</taxon>
        <taxon>Bacteroidota</taxon>
        <taxon>Bacteroidia</taxon>
        <taxon>Bacteroidales</taxon>
        <taxon>Bacteroidaceae</taxon>
        <taxon>Phocaeicola</taxon>
    </lineage>
</organism>
<name>R9HVW0_9BACT</name>
<reference evidence="1 2" key="1">
    <citation type="submission" date="2013-04" db="EMBL/GenBank/DDBJ databases">
        <title>The Genome Sequence of Bacteroides massiliensis dnLKV3.</title>
        <authorList>
            <consortium name="The Broad Institute Genomics Platform"/>
            <consortium name="The Broad Institute Genome Sequencing Center for Infectious Disease"/>
            <person name="Earl A."/>
            <person name="Xavier R."/>
            <person name="Kuhn K."/>
            <person name="Stappenbeck T."/>
            <person name="Walker B."/>
            <person name="Young S."/>
            <person name="Zeng Q."/>
            <person name="Gargeya S."/>
            <person name="Fitzgerald M."/>
            <person name="Haas B."/>
            <person name="Abouelleil A."/>
            <person name="Allen A.W."/>
            <person name="Alvarado L."/>
            <person name="Arachchi H.M."/>
            <person name="Berlin A.M."/>
            <person name="Chapman S.B."/>
            <person name="Gainer-Dewar J."/>
            <person name="Goldberg J."/>
            <person name="Griggs A."/>
            <person name="Gujja S."/>
            <person name="Hansen M."/>
            <person name="Howarth C."/>
            <person name="Imamovic A."/>
            <person name="Ireland A."/>
            <person name="Larimer J."/>
            <person name="McCowan C."/>
            <person name="Murphy C."/>
            <person name="Pearson M."/>
            <person name="Poon T.W."/>
            <person name="Priest M."/>
            <person name="Roberts A."/>
            <person name="Saif S."/>
            <person name="Shea T."/>
            <person name="Sisk P."/>
            <person name="Sykes S."/>
            <person name="Wortman J."/>
            <person name="Nusbaum C."/>
            <person name="Birren B."/>
        </authorList>
    </citation>
    <scope>NUCLEOTIDE SEQUENCE [LARGE SCALE GENOMIC DNA]</scope>
    <source>
        <strain evidence="2">dnLKV3</strain>
    </source>
</reference>
<accession>R9HVW0</accession>
<keyword evidence="2" id="KW-1185">Reference proteome</keyword>
<proteinExistence type="predicted"/>
<dbReference type="HOGENOM" id="CLU_2380252_0_0_10"/>
<evidence type="ECO:0000313" key="1">
    <source>
        <dbReference type="EMBL" id="EOS08133.1"/>
    </source>
</evidence>
<dbReference type="EMBL" id="ASSP01000033">
    <property type="protein sequence ID" value="EOS08133.1"/>
    <property type="molecule type" value="Genomic_DNA"/>
</dbReference>
<comment type="caution">
    <text evidence="1">The sequence shown here is derived from an EMBL/GenBank/DDBJ whole genome shotgun (WGS) entry which is preliminary data.</text>
</comment>
<gene>
    <name evidence="1" type="ORF">C802_04501</name>
</gene>
<protein>
    <submittedName>
        <fullName evidence="1">Uncharacterized protein</fullName>
    </submittedName>
</protein>
<evidence type="ECO:0000313" key="2">
    <source>
        <dbReference type="Proteomes" id="UP000014200"/>
    </source>
</evidence>
<sequence>MAFSHLTSAILFGEVFYAKVQRASGRQVPLSLTVPGYSSRQPSANRRWAFSPRLVAEQSRSSRVLPLHSAVGYSVPSRTLFTCLIRPFSAVSPA</sequence>
<dbReference type="Proteomes" id="UP000014200">
    <property type="component" value="Unassembled WGS sequence"/>
</dbReference>